<reference evidence="1" key="2">
    <citation type="journal article" date="2015" name="Fish Shellfish Immunol.">
        <title>Early steps in the European eel (Anguilla anguilla)-Vibrio vulnificus interaction in the gills: Role of the RtxA13 toxin.</title>
        <authorList>
            <person name="Callol A."/>
            <person name="Pajuelo D."/>
            <person name="Ebbesson L."/>
            <person name="Teles M."/>
            <person name="MacKenzie S."/>
            <person name="Amaro C."/>
        </authorList>
    </citation>
    <scope>NUCLEOTIDE SEQUENCE</scope>
</reference>
<reference evidence="1" key="1">
    <citation type="submission" date="2014-11" db="EMBL/GenBank/DDBJ databases">
        <authorList>
            <person name="Amaro Gonzalez C."/>
        </authorList>
    </citation>
    <scope>NUCLEOTIDE SEQUENCE</scope>
</reference>
<dbReference type="AlphaFoldDB" id="A0A0E9X8N1"/>
<name>A0A0E9X8N1_ANGAN</name>
<protein>
    <submittedName>
        <fullName evidence="1">Uncharacterized protein</fullName>
    </submittedName>
</protein>
<evidence type="ECO:0000313" key="1">
    <source>
        <dbReference type="EMBL" id="JAH98058.1"/>
    </source>
</evidence>
<sequence>MYRAAIRLAWPDKHFPFYFHTESPETTFDRREEGREAGDAVPEFRPLQAGLCSRLKTMCVRFGNNATSLCFHSQTLSTSIGVTPTELMFLF</sequence>
<accession>A0A0E9X8N1</accession>
<dbReference type="EMBL" id="GBXM01010519">
    <property type="protein sequence ID" value="JAH98058.1"/>
    <property type="molecule type" value="Transcribed_RNA"/>
</dbReference>
<organism evidence="1">
    <name type="scientific">Anguilla anguilla</name>
    <name type="common">European freshwater eel</name>
    <name type="synonym">Muraena anguilla</name>
    <dbReference type="NCBI Taxonomy" id="7936"/>
    <lineage>
        <taxon>Eukaryota</taxon>
        <taxon>Metazoa</taxon>
        <taxon>Chordata</taxon>
        <taxon>Craniata</taxon>
        <taxon>Vertebrata</taxon>
        <taxon>Euteleostomi</taxon>
        <taxon>Actinopterygii</taxon>
        <taxon>Neopterygii</taxon>
        <taxon>Teleostei</taxon>
        <taxon>Anguilliformes</taxon>
        <taxon>Anguillidae</taxon>
        <taxon>Anguilla</taxon>
    </lineage>
</organism>
<proteinExistence type="predicted"/>